<protein>
    <submittedName>
        <fullName evidence="4">Response regulator</fullName>
    </submittedName>
</protein>
<dbReference type="SUPFAM" id="SSF52172">
    <property type="entry name" value="CheY-like"/>
    <property type="match status" value="1"/>
</dbReference>
<organism evidence="4 5">
    <name type="scientific">Gemmobacter aquaticus</name>
    <dbReference type="NCBI Taxonomy" id="490185"/>
    <lineage>
        <taxon>Bacteria</taxon>
        <taxon>Pseudomonadati</taxon>
        <taxon>Pseudomonadota</taxon>
        <taxon>Alphaproteobacteria</taxon>
        <taxon>Rhodobacterales</taxon>
        <taxon>Paracoccaceae</taxon>
        <taxon>Gemmobacter</taxon>
    </lineage>
</organism>
<evidence type="ECO:0000313" key="4">
    <source>
        <dbReference type="EMBL" id="GGO28970.1"/>
    </source>
</evidence>
<name>A0A918DC73_9RHOB</name>
<evidence type="ECO:0000256" key="1">
    <source>
        <dbReference type="ARBA" id="ARBA00022553"/>
    </source>
</evidence>
<dbReference type="PROSITE" id="PS50110">
    <property type="entry name" value="RESPONSE_REGULATORY"/>
    <property type="match status" value="1"/>
</dbReference>
<comment type="caution">
    <text evidence="4">The sequence shown here is derived from an EMBL/GenBank/DDBJ whole genome shotgun (WGS) entry which is preliminary data.</text>
</comment>
<dbReference type="GO" id="GO:0000160">
    <property type="term" value="P:phosphorelay signal transduction system"/>
    <property type="evidence" value="ECO:0007669"/>
    <property type="project" value="InterPro"/>
</dbReference>
<evidence type="ECO:0000256" key="2">
    <source>
        <dbReference type="PROSITE-ProRule" id="PRU00169"/>
    </source>
</evidence>
<dbReference type="PANTHER" id="PTHR44591:SF3">
    <property type="entry name" value="RESPONSE REGULATORY DOMAIN-CONTAINING PROTEIN"/>
    <property type="match status" value="1"/>
</dbReference>
<gene>
    <name evidence="4" type="primary">phoB</name>
    <name evidence="4" type="ORF">GCM10010991_12310</name>
</gene>
<keyword evidence="5" id="KW-1185">Reference proteome</keyword>
<keyword evidence="1 2" id="KW-0597">Phosphoprotein</keyword>
<dbReference type="SMART" id="SM00448">
    <property type="entry name" value="REC"/>
    <property type="match status" value="1"/>
</dbReference>
<dbReference type="AlphaFoldDB" id="A0A918DC73"/>
<dbReference type="CDD" id="cd17574">
    <property type="entry name" value="REC_OmpR"/>
    <property type="match status" value="1"/>
</dbReference>
<dbReference type="Pfam" id="PF00072">
    <property type="entry name" value="Response_reg"/>
    <property type="match status" value="1"/>
</dbReference>
<feature type="modified residue" description="4-aspartylphosphate" evidence="2">
    <location>
        <position position="38"/>
    </location>
</feature>
<dbReference type="InterPro" id="IPR050595">
    <property type="entry name" value="Bact_response_regulator"/>
</dbReference>
<dbReference type="Proteomes" id="UP000598196">
    <property type="component" value="Unassembled WGS sequence"/>
</dbReference>
<reference evidence="4 5" key="1">
    <citation type="journal article" date="2014" name="Int. J. Syst. Evol. Microbiol.">
        <title>Complete genome sequence of Corynebacterium casei LMG S-19264T (=DSM 44701T), isolated from a smear-ripened cheese.</title>
        <authorList>
            <consortium name="US DOE Joint Genome Institute (JGI-PGF)"/>
            <person name="Walter F."/>
            <person name="Albersmeier A."/>
            <person name="Kalinowski J."/>
            <person name="Ruckert C."/>
        </authorList>
    </citation>
    <scope>NUCLEOTIDE SEQUENCE [LARGE SCALE GENOMIC DNA]</scope>
    <source>
        <strain evidence="4 5">CGMCC 1.7029</strain>
    </source>
</reference>
<evidence type="ECO:0000313" key="5">
    <source>
        <dbReference type="Proteomes" id="UP000598196"/>
    </source>
</evidence>
<dbReference type="PANTHER" id="PTHR44591">
    <property type="entry name" value="STRESS RESPONSE REGULATOR PROTEIN 1"/>
    <property type="match status" value="1"/>
</dbReference>
<proteinExistence type="predicted"/>
<dbReference type="Gene3D" id="3.40.50.2300">
    <property type="match status" value="1"/>
</dbReference>
<sequence length="107" mass="12044">MAIEWVLGREGLTHDRVATGRDALPRIRATHPDLVLLDVMLPEMSGHDICRDLRRDPSLADVRVLMMTARGSAQDRRRAIDEGADAFVTKPFDVKDLRAEVIRLLSL</sequence>
<dbReference type="InterPro" id="IPR011006">
    <property type="entry name" value="CheY-like_superfamily"/>
</dbReference>
<dbReference type="InterPro" id="IPR001789">
    <property type="entry name" value="Sig_transdc_resp-reg_receiver"/>
</dbReference>
<evidence type="ECO:0000259" key="3">
    <source>
        <dbReference type="PROSITE" id="PS50110"/>
    </source>
</evidence>
<feature type="domain" description="Response regulatory" evidence="3">
    <location>
        <begin position="1"/>
        <end position="105"/>
    </location>
</feature>
<dbReference type="EMBL" id="BMLP01000001">
    <property type="protein sequence ID" value="GGO28970.1"/>
    <property type="molecule type" value="Genomic_DNA"/>
</dbReference>
<accession>A0A918DC73</accession>